<feature type="compositionally biased region" description="Basic and acidic residues" evidence="1">
    <location>
        <begin position="1"/>
        <end position="42"/>
    </location>
</feature>
<organism evidence="2 3">
    <name type="scientific">Chaetoceros tenuissimus</name>
    <dbReference type="NCBI Taxonomy" id="426638"/>
    <lineage>
        <taxon>Eukaryota</taxon>
        <taxon>Sar</taxon>
        <taxon>Stramenopiles</taxon>
        <taxon>Ochrophyta</taxon>
        <taxon>Bacillariophyta</taxon>
        <taxon>Coscinodiscophyceae</taxon>
        <taxon>Chaetocerotophycidae</taxon>
        <taxon>Chaetocerotales</taxon>
        <taxon>Chaetocerotaceae</taxon>
        <taxon>Chaetoceros</taxon>
    </lineage>
</organism>
<evidence type="ECO:0000256" key="1">
    <source>
        <dbReference type="SAM" id="MobiDB-lite"/>
    </source>
</evidence>
<name>A0AAD3DF91_9STRA</name>
<dbReference type="EMBL" id="BLLK01000075">
    <property type="protein sequence ID" value="GFH61930.1"/>
    <property type="molecule type" value="Genomic_DNA"/>
</dbReference>
<dbReference type="AlphaFoldDB" id="A0AAD3DF91"/>
<gene>
    <name evidence="2" type="ORF">CTEN210_18406</name>
</gene>
<protein>
    <submittedName>
        <fullName evidence="2">Uncharacterized protein</fullName>
    </submittedName>
</protein>
<dbReference type="Proteomes" id="UP001054902">
    <property type="component" value="Unassembled WGS sequence"/>
</dbReference>
<comment type="caution">
    <text evidence="2">The sequence shown here is derived from an EMBL/GenBank/DDBJ whole genome shotgun (WGS) entry which is preliminary data.</text>
</comment>
<sequence>MTEQMKAHGINDKTSLPKDLHEESLADKNEEEHFDSKSKDSESISTSTIGEEHEASNQIPTEIIISTDQKDNAASISSTIMPGYITTVAVCKRHKEYFCQFAKVLVRYLQLVYPSLYLRAKDIIRECDKLKREGRFGYEILAFSIQFNLRRLVGKEIWAKAAEYHTKWLMNHYKNNSTYSLECEAKVAARRIVRIASQPLVHPSNLCGYRGRTKREKETSIQKQNYSNDDSCIEEIDSDLGSITKDYVVIQRNKFES</sequence>
<accession>A0AAD3DF91</accession>
<proteinExistence type="predicted"/>
<keyword evidence="3" id="KW-1185">Reference proteome</keyword>
<evidence type="ECO:0000313" key="3">
    <source>
        <dbReference type="Proteomes" id="UP001054902"/>
    </source>
</evidence>
<evidence type="ECO:0000313" key="2">
    <source>
        <dbReference type="EMBL" id="GFH61930.1"/>
    </source>
</evidence>
<feature type="region of interest" description="Disordered" evidence="1">
    <location>
        <begin position="1"/>
        <end position="55"/>
    </location>
</feature>
<reference evidence="2 3" key="1">
    <citation type="journal article" date="2021" name="Sci. Rep.">
        <title>The genome of the diatom Chaetoceros tenuissimus carries an ancient integrated fragment of an extant virus.</title>
        <authorList>
            <person name="Hongo Y."/>
            <person name="Kimura K."/>
            <person name="Takaki Y."/>
            <person name="Yoshida Y."/>
            <person name="Baba S."/>
            <person name="Kobayashi G."/>
            <person name="Nagasaki K."/>
            <person name="Hano T."/>
            <person name="Tomaru Y."/>
        </authorList>
    </citation>
    <scope>NUCLEOTIDE SEQUENCE [LARGE SCALE GENOMIC DNA]</scope>
    <source>
        <strain evidence="2 3">NIES-3715</strain>
    </source>
</reference>